<keyword evidence="3" id="KW-1185">Reference proteome</keyword>
<keyword evidence="1" id="KW-0732">Signal</keyword>
<proteinExistence type="predicted"/>
<dbReference type="Proteomes" id="UP001620645">
    <property type="component" value="Unassembled WGS sequence"/>
</dbReference>
<name>A0ABD2HY88_HETSC</name>
<dbReference type="AlphaFoldDB" id="A0ABD2HY88"/>
<accession>A0ABD2HY88</accession>
<protein>
    <submittedName>
        <fullName evidence="2">Uncharacterized protein</fullName>
    </submittedName>
</protein>
<evidence type="ECO:0000313" key="3">
    <source>
        <dbReference type="Proteomes" id="UP001620645"/>
    </source>
</evidence>
<feature type="chain" id="PRO_5044856299" evidence="1">
    <location>
        <begin position="25"/>
        <end position="210"/>
    </location>
</feature>
<reference evidence="2 3" key="1">
    <citation type="submission" date="2024-10" db="EMBL/GenBank/DDBJ databases">
        <authorList>
            <person name="Kim D."/>
        </authorList>
    </citation>
    <scope>NUCLEOTIDE SEQUENCE [LARGE SCALE GENOMIC DNA]</scope>
    <source>
        <strain evidence="2">Taebaek</strain>
    </source>
</reference>
<comment type="caution">
    <text evidence="2">The sequence shown here is derived from an EMBL/GenBank/DDBJ whole genome shotgun (WGS) entry which is preliminary data.</text>
</comment>
<organism evidence="2 3">
    <name type="scientific">Heterodera schachtii</name>
    <name type="common">Sugarbeet cyst nematode worm</name>
    <name type="synonym">Tylenchus schachtii</name>
    <dbReference type="NCBI Taxonomy" id="97005"/>
    <lineage>
        <taxon>Eukaryota</taxon>
        <taxon>Metazoa</taxon>
        <taxon>Ecdysozoa</taxon>
        <taxon>Nematoda</taxon>
        <taxon>Chromadorea</taxon>
        <taxon>Rhabditida</taxon>
        <taxon>Tylenchina</taxon>
        <taxon>Tylenchomorpha</taxon>
        <taxon>Tylenchoidea</taxon>
        <taxon>Heteroderidae</taxon>
        <taxon>Heteroderinae</taxon>
        <taxon>Heterodera</taxon>
    </lineage>
</organism>
<dbReference type="EMBL" id="JBICCN010000440">
    <property type="protein sequence ID" value="KAL3068813.1"/>
    <property type="molecule type" value="Genomic_DNA"/>
</dbReference>
<evidence type="ECO:0000313" key="2">
    <source>
        <dbReference type="EMBL" id="KAL3068813.1"/>
    </source>
</evidence>
<feature type="signal peptide" evidence="1">
    <location>
        <begin position="1"/>
        <end position="24"/>
    </location>
</feature>
<evidence type="ECO:0000256" key="1">
    <source>
        <dbReference type="SAM" id="SignalP"/>
    </source>
</evidence>
<gene>
    <name evidence="2" type="ORF">niasHS_017379</name>
</gene>
<sequence>MSFITKAFLLLILLVAISFRFSASTGGKKNSNDGNDSNAPIGIGTKIKRIVTAGLLFTSLATGGAGAIQRSNVQGGNATGLLNSQMPNRTMVRGISPPPPPPELTPFQKAEAIIDEHAKKHNYNAWWLNASERVSPGGPDPHHHMNDLDDIAEHKDRLNFENEAKKSSNEMRWDANAATQIVNVIKVHLAFNNSSEEFTKQRKQLSINLA</sequence>